<evidence type="ECO:0000313" key="7">
    <source>
        <dbReference type="Proteomes" id="UP000480943"/>
    </source>
</evidence>
<sequence>MVESEQNQVVPKGYKLTEVGILPTDWDCKSLGDLGDVVRGGSPRPAGDPKFFNGSFIPWLTVASLTNIPKSKMHVTDTATYLTELGSKQSRTLQPDTLIISNSGATLGVAKILGIKCCANDGIAAIINQKLGHKPFLVHYINTQTQQLHDSVATGNGQPNLNTELIRNIQVPFPPLEEQTAIANALSDVDVLISELEKLIAKKQAIKTATMQQLLTGKKRLPEFAKNEDGTKKGYKKSELGDIPEDWQSLSLGSDAVLKARIGWQALTTKEYQVSGDFFLVTGTDFDAGLVKWERCFHVSEWRYKQDTNIQLKEGDVLVTKDGTIGKVGYVPKLTKPATLNSGVFVIRPKRESFEPRFLFYILTSRLFDDFITRITAGSTITHLYQKDFVNFEFFAPEKSEQIAIATILSDMDSDIQALEQRLSKTRQIKQGMMQELLTGKTRLVKPESK</sequence>
<evidence type="ECO:0000256" key="4">
    <source>
        <dbReference type="SAM" id="Coils"/>
    </source>
</evidence>
<keyword evidence="6" id="KW-0255">Endonuclease</keyword>
<proteinExistence type="inferred from homology"/>
<dbReference type="EMBL" id="VZUQ01000087">
    <property type="protein sequence ID" value="KAB1176224.1"/>
    <property type="molecule type" value="Genomic_DNA"/>
</dbReference>
<dbReference type="SUPFAM" id="SSF116734">
    <property type="entry name" value="DNA methylase specificity domain"/>
    <property type="match status" value="2"/>
</dbReference>
<protein>
    <submittedName>
        <fullName evidence="6">Restriction endonuclease subunit S</fullName>
    </submittedName>
</protein>
<evidence type="ECO:0000256" key="3">
    <source>
        <dbReference type="ARBA" id="ARBA00023125"/>
    </source>
</evidence>
<feature type="domain" description="Type I restriction modification DNA specificity" evidence="5">
    <location>
        <begin position="23"/>
        <end position="206"/>
    </location>
</feature>
<dbReference type="Proteomes" id="UP000480943">
    <property type="component" value="Unassembled WGS sequence"/>
</dbReference>
<gene>
    <name evidence="6" type="ORF">F6450_18320</name>
</gene>
<feature type="coiled-coil region" evidence="4">
    <location>
        <begin position="409"/>
        <end position="436"/>
    </location>
</feature>
<keyword evidence="6" id="KW-0540">Nuclease</keyword>
<dbReference type="GO" id="GO:0003677">
    <property type="term" value="F:DNA binding"/>
    <property type="evidence" value="ECO:0007669"/>
    <property type="project" value="UniProtKB-KW"/>
</dbReference>
<evidence type="ECO:0000256" key="1">
    <source>
        <dbReference type="ARBA" id="ARBA00010923"/>
    </source>
</evidence>
<keyword evidence="6" id="KW-0378">Hydrolase</keyword>
<dbReference type="AlphaFoldDB" id="A0AAD3WT28"/>
<evidence type="ECO:0000313" key="6">
    <source>
        <dbReference type="EMBL" id="KAB1176224.1"/>
    </source>
</evidence>
<dbReference type="GO" id="GO:0009307">
    <property type="term" value="P:DNA restriction-modification system"/>
    <property type="evidence" value="ECO:0007669"/>
    <property type="project" value="UniProtKB-KW"/>
</dbReference>
<comment type="similarity">
    <text evidence="1">Belongs to the type-I restriction system S methylase family.</text>
</comment>
<dbReference type="Gene3D" id="3.90.220.20">
    <property type="entry name" value="DNA methylase specificity domains"/>
    <property type="match status" value="2"/>
</dbReference>
<feature type="domain" description="Type I restriction modification DNA specificity" evidence="5">
    <location>
        <begin position="245"/>
        <end position="423"/>
    </location>
</feature>
<reference evidence="6 7" key="1">
    <citation type="submission" date="2019-09" db="EMBL/GenBank/DDBJ databases">
        <title>Photobacterium damselae subsp. damselae CDC-2227-81, a human clinical isolate.</title>
        <authorList>
            <person name="Osorio C.R."/>
        </authorList>
    </citation>
    <scope>NUCLEOTIDE SEQUENCE [LARGE SCALE GENOMIC DNA]</scope>
    <source>
        <strain evidence="6 7">CDC-2227-81</strain>
    </source>
</reference>
<keyword evidence="3" id="KW-0238">DNA-binding</keyword>
<name>A0AAD3WT28_PHODD</name>
<dbReference type="CDD" id="cd17283">
    <property type="entry name" value="RMtype1_S_Hpy180ORF7835P_TRD2-CR2_like"/>
    <property type="match status" value="1"/>
</dbReference>
<keyword evidence="2" id="KW-0680">Restriction system</keyword>
<dbReference type="InterPro" id="IPR052021">
    <property type="entry name" value="Type-I_RS_S_subunit"/>
</dbReference>
<keyword evidence="4" id="KW-0175">Coiled coil</keyword>
<organism evidence="6 7">
    <name type="scientific">Photobacterium damselae subsp. damselae</name>
    <name type="common">Listonella damsela</name>
    <dbReference type="NCBI Taxonomy" id="85581"/>
    <lineage>
        <taxon>Bacteria</taxon>
        <taxon>Pseudomonadati</taxon>
        <taxon>Pseudomonadota</taxon>
        <taxon>Gammaproteobacteria</taxon>
        <taxon>Vibrionales</taxon>
        <taxon>Vibrionaceae</taxon>
        <taxon>Photobacterium</taxon>
    </lineage>
</organism>
<dbReference type="InterPro" id="IPR044946">
    <property type="entry name" value="Restrct_endonuc_typeI_TRD_sf"/>
</dbReference>
<dbReference type="Gene3D" id="1.10.287.1120">
    <property type="entry name" value="Bipartite methylase S protein"/>
    <property type="match status" value="1"/>
</dbReference>
<dbReference type="PANTHER" id="PTHR30408">
    <property type="entry name" value="TYPE-1 RESTRICTION ENZYME ECOKI SPECIFICITY PROTEIN"/>
    <property type="match status" value="1"/>
</dbReference>
<evidence type="ECO:0000259" key="5">
    <source>
        <dbReference type="Pfam" id="PF01420"/>
    </source>
</evidence>
<dbReference type="Pfam" id="PF01420">
    <property type="entry name" value="Methylase_S"/>
    <property type="match status" value="2"/>
</dbReference>
<comment type="caution">
    <text evidence="6">The sequence shown here is derived from an EMBL/GenBank/DDBJ whole genome shotgun (WGS) entry which is preliminary data.</text>
</comment>
<evidence type="ECO:0000256" key="2">
    <source>
        <dbReference type="ARBA" id="ARBA00022747"/>
    </source>
</evidence>
<dbReference type="PANTHER" id="PTHR30408:SF12">
    <property type="entry name" value="TYPE I RESTRICTION ENZYME MJAVIII SPECIFICITY SUBUNIT"/>
    <property type="match status" value="1"/>
</dbReference>
<dbReference type="InterPro" id="IPR000055">
    <property type="entry name" value="Restrct_endonuc_typeI_TRD"/>
</dbReference>
<dbReference type="GO" id="GO:0004519">
    <property type="term" value="F:endonuclease activity"/>
    <property type="evidence" value="ECO:0007669"/>
    <property type="project" value="UniProtKB-KW"/>
</dbReference>
<accession>A0AAD3WT28</accession>